<accession>A0A0D2MBE6</accession>
<dbReference type="Proteomes" id="UP000054270">
    <property type="component" value="Unassembled WGS sequence"/>
</dbReference>
<evidence type="ECO:0000313" key="2">
    <source>
        <dbReference type="EMBL" id="KJA20728.1"/>
    </source>
</evidence>
<feature type="region of interest" description="Disordered" evidence="1">
    <location>
        <begin position="749"/>
        <end position="809"/>
    </location>
</feature>
<reference evidence="3" key="1">
    <citation type="submission" date="2014-04" db="EMBL/GenBank/DDBJ databases">
        <title>Evolutionary Origins and Diversification of the Mycorrhizal Mutualists.</title>
        <authorList>
            <consortium name="DOE Joint Genome Institute"/>
            <consortium name="Mycorrhizal Genomics Consortium"/>
            <person name="Kohler A."/>
            <person name="Kuo A."/>
            <person name="Nagy L.G."/>
            <person name="Floudas D."/>
            <person name="Copeland A."/>
            <person name="Barry K.W."/>
            <person name="Cichocki N."/>
            <person name="Veneault-Fourrey C."/>
            <person name="LaButti K."/>
            <person name="Lindquist E.A."/>
            <person name="Lipzen A."/>
            <person name="Lundell T."/>
            <person name="Morin E."/>
            <person name="Murat C."/>
            <person name="Riley R."/>
            <person name="Ohm R."/>
            <person name="Sun H."/>
            <person name="Tunlid A."/>
            <person name="Henrissat B."/>
            <person name="Grigoriev I.V."/>
            <person name="Hibbett D.S."/>
            <person name="Martin F."/>
        </authorList>
    </citation>
    <scope>NUCLEOTIDE SEQUENCE [LARGE SCALE GENOMIC DNA]</scope>
    <source>
        <strain evidence="3">FD-334 SS-4</strain>
    </source>
</reference>
<feature type="region of interest" description="Disordered" evidence="1">
    <location>
        <begin position="690"/>
        <end position="713"/>
    </location>
</feature>
<feature type="compositionally biased region" description="Low complexity" evidence="1">
    <location>
        <begin position="91"/>
        <end position="105"/>
    </location>
</feature>
<dbReference type="AlphaFoldDB" id="A0A0D2MBE6"/>
<feature type="region of interest" description="Disordered" evidence="1">
    <location>
        <begin position="81"/>
        <end position="109"/>
    </location>
</feature>
<name>A0A0D2MBE6_HYPSF</name>
<feature type="compositionally biased region" description="Polar residues" evidence="1">
    <location>
        <begin position="693"/>
        <end position="704"/>
    </location>
</feature>
<organism evidence="2 3">
    <name type="scientific">Hypholoma sublateritium (strain FD-334 SS-4)</name>
    <dbReference type="NCBI Taxonomy" id="945553"/>
    <lineage>
        <taxon>Eukaryota</taxon>
        <taxon>Fungi</taxon>
        <taxon>Dikarya</taxon>
        <taxon>Basidiomycota</taxon>
        <taxon>Agaricomycotina</taxon>
        <taxon>Agaricomycetes</taxon>
        <taxon>Agaricomycetidae</taxon>
        <taxon>Agaricales</taxon>
        <taxon>Agaricineae</taxon>
        <taxon>Strophariaceae</taxon>
        <taxon>Hypholoma</taxon>
    </lineage>
</organism>
<dbReference type="STRING" id="945553.A0A0D2MBE6"/>
<keyword evidence="3" id="KW-1185">Reference proteome</keyword>
<dbReference type="OMA" id="PEMNIEL"/>
<protein>
    <submittedName>
        <fullName evidence="2">Uncharacterized protein</fullName>
    </submittedName>
</protein>
<evidence type="ECO:0000256" key="1">
    <source>
        <dbReference type="SAM" id="MobiDB-lite"/>
    </source>
</evidence>
<dbReference type="EMBL" id="KN817564">
    <property type="protein sequence ID" value="KJA20728.1"/>
    <property type="molecule type" value="Genomic_DNA"/>
</dbReference>
<gene>
    <name evidence="2" type="ORF">HYPSUDRAFT_55884</name>
</gene>
<evidence type="ECO:0000313" key="3">
    <source>
        <dbReference type="Proteomes" id="UP000054270"/>
    </source>
</evidence>
<feature type="region of interest" description="Disordered" evidence="1">
    <location>
        <begin position="491"/>
        <end position="512"/>
    </location>
</feature>
<sequence length="809" mass="88449">MASFYPKRYVNRAIQTDSDYTQFLTQPLSQGDTLTPIVSLSSSLVEQQAIQQKPTDIRTQLGAQDDAYTQSPTPETAVDVAEMTSRSVPKQPGIGSGQPSGQISSTKRLASLPNITDTGEIAVRLERQARIVSMPERNCDGKLQHTRVGDADTSGSTDISYYSADSGKGCTRQEVGTERIYPVDLPQTPSPPSSPESVMIIANESQVSGSFLRRSCTDEDGWISWASSPPRPIPALHGPLSLPYARCPSGAEGTLIEGDDLSSQIWGLGIQDDVQGQNSRMAKTPVNQVLRQHGGSQSPSSILRKPVNHDELGQASCQRGRDTVIDLSKPLTFRNHVDLSGAPRNYPYDLNRQPQAFVPAAARNILSEIPARRNSDGRCHNAPETRNTLHIKPSGHALRANESFSSPRGLGLNWNGGFSSFESANSGPSSGLNHPDPRSRLNTAAPVFVPGQTNRSNITSGTAYMHPVNGSGNLSLAGQRDSLSRPNFVAQHKSPHTYHPPTPSTASPRWPPVFLQSHEYDSKNPQITRYDQQSAMHRAPKVYSPQLDLDDYAKRLRVMMEQLRGDNNNYNIPESMHDTPLSQKNATATQVHPRAPVRHGVALYEYIEAAHTPLVITSTVHEPTLDQEIEQVENTDTLPFSSERRRNLSYQHPRSIPLARLIQRRLSSVVEEDTVRDSLLPLLRKRASELPAQASNREPTSTQGIDDKGNVHDVGPEMNIELAVSVEGPLMYPGGASAVVNLPKHTTTVYSSGGPMKSHKSPRNDTGSRKENVGAANTSITEFANQGKQKIRQKKSDTVPLRQATNPTL</sequence>
<feature type="compositionally biased region" description="Basic and acidic residues" evidence="1">
    <location>
        <begin position="762"/>
        <end position="772"/>
    </location>
</feature>
<feature type="compositionally biased region" description="Polar residues" evidence="1">
    <location>
        <begin position="775"/>
        <end position="788"/>
    </location>
</feature>
<proteinExistence type="predicted"/>
<dbReference type="OrthoDB" id="2573559at2759"/>